<name>A0A4Z1C4S0_9ACTN</name>
<dbReference type="AlphaFoldDB" id="A0A4Z1C4S0"/>
<keyword evidence="2" id="KW-1133">Transmembrane helix</keyword>
<sequence>MPDALEERLAALAADLWVPVPDGLEGAVMRRVATARPRRRWRRWLAGLVAGLLGAGVVASPVGAEIREWLGLPGVSVTTGDDPVTETPTVPPATGSTDLGRAADLAGFTPVVPDALGAPEHVDVSRDALVVSLSWTTEEGTVRLDQFRGDVDPLFWKTTVEADRVAVGLHEALWLPTAHRVEVVAADGTERTLPSRLAAPTLLWVDDDLTLRLEGDLDLDEATRIAESVG</sequence>
<dbReference type="RefSeq" id="WP_135839791.1">
    <property type="nucleotide sequence ID" value="NZ_SRRO01000001.1"/>
</dbReference>
<keyword evidence="4" id="KW-1185">Reference proteome</keyword>
<dbReference type="EMBL" id="SRRO01000001">
    <property type="protein sequence ID" value="TGN65294.1"/>
    <property type="molecule type" value="Genomic_DNA"/>
</dbReference>
<keyword evidence="2" id="KW-0472">Membrane</keyword>
<evidence type="ECO:0008006" key="5">
    <source>
        <dbReference type="Google" id="ProtNLM"/>
    </source>
</evidence>
<proteinExistence type="predicted"/>
<accession>A0A4Z1C4S0</accession>
<gene>
    <name evidence="3" type="ORF">EXE59_16015</name>
</gene>
<dbReference type="OrthoDB" id="4328209at2"/>
<comment type="caution">
    <text evidence="3">The sequence shown here is derived from an EMBL/GenBank/DDBJ whole genome shotgun (WGS) entry which is preliminary data.</text>
</comment>
<organism evidence="3 4">
    <name type="scientific">Nocardioides eburneiflavus</name>
    <dbReference type="NCBI Taxonomy" id="2518372"/>
    <lineage>
        <taxon>Bacteria</taxon>
        <taxon>Bacillati</taxon>
        <taxon>Actinomycetota</taxon>
        <taxon>Actinomycetes</taxon>
        <taxon>Propionibacteriales</taxon>
        <taxon>Nocardioidaceae</taxon>
        <taxon>Nocardioides</taxon>
    </lineage>
</organism>
<reference evidence="3 4" key="1">
    <citation type="submission" date="2019-04" db="EMBL/GenBank/DDBJ databases">
        <title>Three New Species of Nocardioides, Nocardioides euryhalodurans sp. nov., Nocardioides seonyuensis sp. nov. and Nocardioides eburneoflavus sp. nov. Isolated from Soil.</title>
        <authorList>
            <person name="Roh S.G."/>
            <person name="Lee C."/>
            <person name="Kim M.-K."/>
            <person name="Kim S.B."/>
        </authorList>
    </citation>
    <scope>NUCLEOTIDE SEQUENCE [LARGE SCALE GENOMIC DNA]</scope>
    <source>
        <strain evidence="3 4">MMS17-SY213</strain>
    </source>
</reference>
<evidence type="ECO:0000313" key="3">
    <source>
        <dbReference type="EMBL" id="TGN65294.1"/>
    </source>
</evidence>
<evidence type="ECO:0000256" key="1">
    <source>
        <dbReference type="SAM" id="MobiDB-lite"/>
    </source>
</evidence>
<feature type="region of interest" description="Disordered" evidence="1">
    <location>
        <begin position="77"/>
        <end position="97"/>
    </location>
</feature>
<keyword evidence="2" id="KW-0812">Transmembrane</keyword>
<protein>
    <recommendedName>
        <fullName evidence="5">DUF4367 domain-containing protein</fullName>
    </recommendedName>
</protein>
<dbReference type="Proteomes" id="UP000297496">
    <property type="component" value="Unassembled WGS sequence"/>
</dbReference>
<evidence type="ECO:0000256" key="2">
    <source>
        <dbReference type="SAM" id="Phobius"/>
    </source>
</evidence>
<evidence type="ECO:0000313" key="4">
    <source>
        <dbReference type="Proteomes" id="UP000297496"/>
    </source>
</evidence>
<feature type="transmembrane region" description="Helical" evidence="2">
    <location>
        <begin position="44"/>
        <end position="64"/>
    </location>
</feature>
<feature type="compositionally biased region" description="Low complexity" evidence="1">
    <location>
        <begin position="77"/>
        <end position="95"/>
    </location>
</feature>